<proteinExistence type="predicted"/>
<name>A0AA47MEA0_MERPO</name>
<evidence type="ECO:0008006" key="3">
    <source>
        <dbReference type="Google" id="ProtNLM"/>
    </source>
</evidence>
<keyword evidence="2" id="KW-1185">Reference proteome</keyword>
<protein>
    <recommendedName>
        <fullName evidence="3">SET domain-containing protein</fullName>
    </recommendedName>
</protein>
<gene>
    <name evidence="1" type="ORF">N1851_024947</name>
</gene>
<comment type="caution">
    <text evidence="1">The sequence shown here is derived from an EMBL/GenBank/DDBJ whole genome shotgun (WGS) entry which is preliminary data.</text>
</comment>
<sequence>MTARGRRKSPEQDAVDHINLGKDKPILEEKNIDKFKVRDIFPGEELAYDYGDSPWPWRSIEFCGETKTALTRHKRLTRQLNGARNLAAALHRC</sequence>
<dbReference type="InterPro" id="IPR046341">
    <property type="entry name" value="SET_dom_sf"/>
</dbReference>
<dbReference type="Proteomes" id="UP001174136">
    <property type="component" value="Unassembled WGS sequence"/>
</dbReference>
<evidence type="ECO:0000313" key="1">
    <source>
        <dbReference type="EMBL" id="KAK0138535.1"/>
    </source>
</evidence>
<dbReference type="SUPFAM" id="SSF82199">
    <property type="entry name" value="SET domain"/>
    <property type="match status" value="1"/>
</dbReference>
<dbReference type="EMBL" id="JAOPHQ010004602">
    <property type="protein sequence ID" value="KAK0138535.1"/>
    <property type="molecule type" value="Genomic_DNA"/>
</dbReference>
<dbReference type="AlphaFoldDB" id="A0AA47MEA0"/>
<evidence type="ECO:0000313" key="2">
    <source>
        <dbReference type="Proteomes" id="UP001174136"/>
    </source>
</evidence>
<accession>A0AA47MEA0</accession>
<reference evidence="1" key="1">
    <citation type="journal article" date="2023" name="Front. Mar. Sci.">
        <title>A new Merluccius polli reference genome to investigate the effects of global change in West African waters.</title>
        <authorList>
            <person name="Mateo J.L."/>
            <person name="Blanco-Fernandez C."/>
            <person name="Garcia-Vazquez E."/>
            <person name="Machado-Schiaffino G."/>
        </authorList>
    </citation>
    <scope>NUCLEOTIDE SEQUENCE</scope>
    <source>
        <strain evidence="1">C29</strain>
        <tissue evidence="1">Fin</tissue>
    </source>
</reference>
<organism evidence="1 2">
    <name type="scientific">Merluccius polli</name>
    <name type="common">Benguela hake</name>
    <name type="synonym">Merluccius cadenati</name>
    <dbReference type="NCBI Taxonomy" id="89951"/>
    <lineage>
        <taxon>Eukaryota</taxon>
        <taxon>Metazoa</taxon>
        <taxon>Chordata</taxon>
        <taxon>Craniata</taxon>
        <taxon>Vertebrata</taxon>
        <taxon>Euteleostomi</taxon>
        <taxon>Actinopterygii</taxon>
        <taxon>Neopterygii</taxon>
        <taxon>Teleostei</taxon>
        <taxon>Neoteleostei</taxon>
        <taxon>Acanthomorphata</taxon>
        <taxon>Zeiogadaria</taxon>
        <taxon>Gadariae</taxon>
        <taxon>Gadiformes</taxon>
        <taxon>Gadoidei</taxon>
        <taxon>Merlucciidae</taxon>
        <taxon>Merluccius</taxon>
    </lineage>
</organism>